<accession>A0A7L5BZR9</accession>
<organism evidence="2 3">
    <name type="scientific">Pikeienuella piscinae</name>
    <dbReference type="NCBI Taxonomy" id="2748098"/>
    <lineage>
        <taxon>Bacteria</taxon>
        <taxon>Pseudomonadati</taxon>
        <taxon>Pseudomonadota</taxon>
        <taxon>Alphaproteobacteria</taxon>
        <taxon>Rhodobacterales</taxon>
        <taxon>Paracoccaceae</taxon>
        <taxon>Pikeienuella</taxon>
    </lineage>
</organism>
<dbReference type="Proteomes" id="UP000503336">
    <property type="component" value="Chromosome"/>
</dbReference>
<feature type="domain" description="AB hydrolase-1" evidence="1">
    <location>
        <begin position="106"/>
        <end position="288"/>
    </location>
</feature>
<evidence type="ECO:0000259" key="1">
    <source>
        <dbReference type="Pfam" id="PF12697"/>
    </source>
</evidence>
<keyword evidence="2" id="KW-0378">Hydrolase</keyword>
<name>A0A7L5BZR9_9RHOB</name>
<dbReference type="GO" id="GO:0016787">
    <property type="term" value="F:hydrolase activity"/>
    <property type="evidence" value="ECO:0007669"/>
    <property type="project" value="UniProtKB-KW"/>
</dbReference>
<dbReference type="EMBL" id="CP049056">
    <property type="protein sequence ID" value="QIE55364.1"/>
    <property type="molecule type" value="Genomic_DNA"/>
</dbReference>
<dbReference type="InterPro" id="IPR029058">
    <property type="entry name" value="AB_hydrolase_fold"/>
</dbReference>
<evidence type="ECO:0000313" key="3">
    <source>
        <dbReference type="Proteomes" id="UP000503336"/>
    </source>
</evidence>
<dbReference type="PANTHER" id="PTHR12277">
    <property type="entry name" value="ALPHA/BETA HYDROLASE DOMAIN-CONTAINING PROTEIN"/>
    <property type="match status" value="1"/>
</dbReference>
<sequence>MATYGAFAGVAATLRTASSGYFWARLCFGAFSRIAPGAAAWALHALYRRPALTRRYSRRERALLRDAATLLKGAERLDTPVVTRTGRGVLRAYHFRSDGQTRGLALLLHGWTADARAMAAFIGPLVAAGYDALVVDLPAHGGSSGVVTDAESGADAVASMLAARGLTPDHVIGHSFGGAVSSVLAAAGATPRSVVSIAAPSAMAAALDELALAYALSDAARARLLARAGRLSGRPLDEYDVRRIWRARDSAILVIHAPEDDSVSYTHAERFRALPNARLAPTHGVGHREIVRHQACIEATMAHITSVDRVAI</sequence>
<gene>
    <name evidence="2" type="ORF">G5B40_07780</name>
</gene>
<reference evidence="2 3" key="1">
    <citation type="submission" date="2020-02" db="EMBL/GenBank/DDBJ databases">
        <title>complete genome sequence of Rhodobacteraceae bacterium.</title>
        <authorList>
            <person name="Park J."/>
            <person name="Kim Y.-S."/>
            <person name="Kim K.-H."/>
        </authorList>
    </citation>
    <scope>NUCLEOTIDE SEQUENCE [LARGE SCALE GENOMIC DNA]</scope>
    <source>
        <strain evidence="2 3">RR4-56</strain>
    </source>
</reference>
<dbReference type="InterPro" id="IPR000073">
    <property type="entry name" value="AB_hydrolase_1"/>
</dbReference>
<keyword evidence="3" id="KW-1185">Reference proteome</keyword>
<protein>
    <submittedName>
        <fullName evidence="2">Alpha/beta fold hydrolase</fullName>
    </submittedName>
</protein>
<dbReference type="Pfam" id="PF12697">
    <property type="entry name" value="Abhydrolase_6"/>
    <property type="match status" value="1"/>
</dbReference>
<dbReference type="Gene3D" id="3.40.50.1820">
    <property type="entry name" value="alpha/beta hydrolase"/>
    <property type="match status" value="1"/>
</dbReference>
<dbReference type="RefSeq" id="WP_165097175.1">
    <property type="nucleotide sequence ID" value="NZ_CP049056.1"/>
</dbReference>
<evidence type="ECO:0000313" key="2">
    <source>
        <dbReference type="EMBL" id="QIE55364.1"/>
    </source>
</evidence>
<dbReference type="SUPFAM" id="SSF53474">
    <property type="entry name" value="alpha/beta-Hydrolases"/>
    <property type="match status" value="1"/>
</dbReference>
<dbReference type="AlphaFoldDB" id="A0A7L5BZR9"/>
<proteinExistence type="predicted"/>
<dbReference type="KEGG" id="hdh:G5B40_07780"/>